<dbReference type="RefSeq" id="WP_277411037.1">
    <property type="nucleotide sequence ID" value="NZ_CP114203.1"/>
</dbReference>
<accession>A0ABY7IZS7</accession>
<protein>
    <submittedName>
        <fullName evidence="1">DUF3800 domain-containing protein</fullName>
    </submittedName>
</protein>
<evidence type="ECO:0000313" key="2">
    <source>
        <dbReference type="Proteomes" id="UP001210169"/>
    </source>
</evidence>
<organism evidence="1 2">
    <name type="scientific">Streptomyces nigrescens</name>
    <dbReference type="NCBI Taxonomy" id="1920"/>
    <lineage>
        <taxon>Bacteria</taxon>
        <taxon>Bacillati</taxon>
        <taxon>Actinomycetota</taxon>
        <taxon>Actinomycetes</taxon>
        <taxon>Kitasatosporales</taxon>
        <taxon>Streptomycetaceae</taxon>
        <taxon>Streptomyces</taxon>
    </lineage>
</organism>
<dbReference type="InterPro" id="IPR024524">
    <property type="entry name" value="DUF3800"/>
</dbReference>
<dbReference type="Proteomes" id="UP001210169">
    <property type="component" value="Chromosome"/>
</dbReference>
<evidence type="ECO:0000313" key="1">
    <source>
        <dbReference type="EMBL" id="WAU03830.1"/>
    </source>
</evidence>
<sequence>MPGPRTPPAGLMAAFHTPEHLGQLPKLHVYIDETGDRGFSERSRSQSPFFAMTALVVPQEDEWTVNYTAAGLRALVHSGQPHQHLKPIHWVEHFKAKHPERRSRAAQVLASIPTARVIHVIAHKETLHQDTGLRQDKGIFYNYTTRLLLERVAYTAKEWPGGKRLAIARLGRVKHMDHEASASYLDRVRNGNAETLGVPWELIKWPPTRENTVRDGIQLADVHAGLLNSALSGDPGDASCAENLQKISHQLRGVLLGYGIKVIGDKRFITERAWWPDLKNL</sequence>
<keyword evidence="2" id="KW-1185">Reference proteome</keyword>
<proteinExistence type="predicted"/>
<dbReference type="EMBL" id="CP114203">
    <property type="protein sequence ID" value="WAU03830.1"/>
    <property type="molecule type" value="Genomic_DNA"/>
</dbReference>
<name>A0ABY7IZS7_STRNI</name>
<dbReference type="GeneID" id="301331213"/>
<dbReference type="Pfam" id="PF12686">
    <property type="entry name" value="DUF3800"/>
    <property type="match status" value="1"/>
</dbReference>
<reference evidence="1 2" key="1">
    <citation type="submission" date="2022-12" db="EMBL/GenBank/DDBJ databases">
        <authorList>
            <person name="Ruckert C."/>
            <person name="Busche T."/>
            <person name="Kalinowski J."/>
            <person name="Wittmann C."/>
        </authorList>
    </citation>
    <scope>NUCLEOTIDE SEQUENCE [LARGE SCALE GENOMIC DNA]</scope>
    <source>
        <strain evidence="1 2">DSM 40276</strain>
    </source>
</reference>
<gene>
    <name evidence="1" type="ORF">STRNI_002027</name>
</gene>